<evidence type="ECO:0000256" key="11">
    <source>
        <dbReference type="RuleBase" id="RU003357"/>
    </source>
</evidence>
<evidence type="ECO:0000256" key="7">
    <source>
        <dbReference type="ARBA" id="ARBA00023136"/>
    </source>
</evidence>
<evidence type="ECO:0000256" key="8">
    <source>
        <dbReference type="ARBA" id="ARBA00023237"/>
    </source>
</evidence>
<evidence type="ECO:0000313" key="16">
    <source>
        <dbReference type="Proteomes" id="UP000050940"/>
    </source>
</evidence>
<dbReference type="InterPro" id="IPR010100">
    <property type="entry name" value="TonB-dep_Cu_rcpt"/>
</dbReference>
<dbReference type="InterPro" id="IPR036942">
    <property type="entry name" value="Beta-barrel_TonB_sf"/>
</dbReference>
<dbReference type="InterPro" id="IPR037066">
    <property type="entry name" value="Plug_dom_sf"/>
</dbReference>
<evidence type="ECO:0000313" key="15">
    <source>
        <dbReference type="EMBL" id="KRG87731.1"/>
    </source>
</evidence>
<dbReference type="InterPro" id="IPR010916">
    <property type="entry name" value="TonB_box_CS"/>
</dbReference>
<dbReference type="CDD" id="cd01347">
    <property type="entry name" value="ligand_gated_channel"/>
    <property type="match status" value="1"/>
</dbReference>
<keyword evidence="4 9" id="KW-0812">Transmembrane</keyword>
<accession>A0A0R0EBL1</accession>
<keyword evidence="8 9" id="KW-0998">Cell outer membrane</keyword>
<evidence type="ECO:0000256" key="5">
    <source>
        <dbReference type="ARBA" id="ARBA00022729"/>
    </source>
</evidence>
<evidence type="ECO:0000256" key="9">
    <source>
        <dbReference type="PROSITE-ProRule" id="PRU01360"/>
    </source>
</evidence>
<comment type="caution">
    <text evidence="15">The sequence shown here is derived from an EMBL/GenBank/DDBJ whole genome shotgun (WGS) entry which is preliminary data.</text>
</comment>
<evidence type="ECO:0000259" key="13">
    <source>
        <dbReference type="Pfam" id="PF00593"/>
    </source>
</evidence>
<dbReference type="GO" id="GO:0009279">
    <property type="term" value="C:cell outer membrane"/>
    <property type="evidence" value="ECO:0007669"/>
    <property type="project" value="UniProtKB-SubCell"/>
</dbReference>
<dbReference type="SUPFAM" id="SSF56935">
    <property type="entry name" value="Porins"/>
    <property type="match status" value="1"/>
</dbReference>
<dbReference type="OrthoDB" id="5332150at2"/>
<dbReference type="RefSeq" id="WP_057639931.1">
    <property type="nucleotide sequence ID" value="NZ_LDJP01000016.1"/>
</dbReference>
<keyword evidence="15" id="KW-0675">Receptor</keyword>
<evidence type="ECO:0000256" key="2">
    <source>
        <dbReference type="ARBA" id="ARBA00022448"/>
    </source>
</evidence>
<reference evidence="15 16" key="1">
    <citation type="submission" date="2015-05" db="EMBL/GenBank/DDBJ databases">
        <title>Genome sequencing and analysis of members of genus Stenotrophomonas.</title>
        <authorList>
            <person name="Patil P.P."/>
            <person name="Midha S."/>
            <person name="Patil P.B."/>
        </authorList>
    </citation>
    <scope>NUCLEOTIDE SEQUENCE [LARGE SCALE GENOMIC DNA]</scope>
    <source>
        <strain evidence="15 16">JCM 16244</strain>
    </source>
</reference>
<dbReference type="Gene3D" id="2.170.130.10">
    <property type="entry name" value="TonB-dependent receptor, plug domain"/>
    <property type="match status" value="1"/>
</dbReference>
<dbReference type="NCBIfam" id="TIGR01778">
    <property type="entry name" value="TonB-copper"/>
    <property type="match status" value="1"/>
</dbReference>
<name>A0A0R0EBL1_9GAMM</name>
<evidence type="ECO:0000256" key="1">
    <source>
        <dbReference type="ARBA" id="ARBA00004571"/>
    </source>
</evidence>
<dbReference type="Proteomes" id="UP000050940">
    <property type="component" value="Unassembled WGS sequence"/>
</dbReference>
<dbReference type="EMBL" id="LDJP01000016">
    <property type="protein sequence ID" value="KRG87731.1"/>
    <property type="molecule type" value="Genomic_DNA"/>
</dbReference>
<dbReference type="InterPro" id="IPR000531">
    <property type="entry name" value="Beta-barrel_TonB"/>
</dbReference>
<evidence type="ECO:0000256" key="3">
    <source>
        <dbReference type="ARBA" id="ARBA00022452"/>
    </source>
</evidence>
<dbReference type="InterPro" id="IPR039426">
    <property type="entry name" value="TonB-dep_rcpt-like"/>
</dbReference>
<evidence type="ECO:0000256" key="6">
    <source>
        <dbReference type="ARBA" id="ARBA00023077"/>
    </source>
</evidence>
<dbReference type="GO" id="GO:0044718">
    <property type="term" value="P:siderophore transmembrane transport"/>
    <property type="evidence" value="ECO:0007669"/>
    <property type="project" value="TreeGrafter"/>
</dbReference>
<keyword evidence="7 9" id="KW-0472">Membrane</keyword>
<organism evidence="15 16">
    <name type="scientific">Stenotrophomonas daejeonensis</name>
    <dbReference type="NCBI Taxonomy" id="659018"/>
    <lineage>
        <taxon>Bacteria</taxon>
        <taxon>Pseudomonadati</taxon>
        <taxon>Pseudomonadota</taxon>
        <taxon>Gammaproteobacteria</taxon>
        <taxon>Lysobacterales</taxon>
        <taxon>Lysobacteraceae</taxon>
        <taxon>Stenotrophomonas</taxon>
    </lineage>
</organism>
<keyword evidence="16" id="KW-1185">Reference proteome</keyword>
<dbReference type="Gene3D" id="2.40.170.20">
    <property type="entry name" value="TonB-dependent receptor, beta-barrel domain"/>
    <property type="match status" value="1"/>
</dbReference>
<dbReference type="PROSITE" id="PS00430">
    <property type="entry name" value="TONB_DEPENDENT_REC_1"/>
    <property type="match status" value="1"/>
</dbReference>
<protein>
    <submittedName>
        <fullName evidence="15">TonB-dependent receptor</fullName>
    </submittedName>
</protein>
<dbReference type="STRING" id="659018.ABB34_03890"/>
<dbReference type="Pfam" id="PF00593">
    <property type="entry name" value="TonB_dep_Rec_b-barrel"/>
    <property type="match status" value="1"/>
</dbReference>
<evidence type="ECO:0000259" key="14">
    <source>
        <dbReference type="Pfam" id="PF07715"/>
    </source>
</evidence>
<feature type="chain" id="PRO_5006396934" evidence="12">
    <location>
        <begin position="31"/>
        <end position="686"/>
    </location>
</feature>
<proteinExistence type="inferred from homology"/>
<feature type="domain" description="TonB-dependent receptor plug" evidence="14">
    <location>
        <begin position="56"/>
        <end position="154"/>
    </location>
</feature>
<evidence type="ECO:0000256" key="4">
    <source>
        <dbReference type="ARBA" id="ARBA00022692"/>
    </source>
</evidence>
<dbReference type="PANTHER" id="PTHR30069">
    <property type="entry name" value="TONB-DEPENDENT OUTER MEMBRANE RECEPTOR"/>
    <property type="match status" value="1"/>
</dbReference>
<comment type="similarity">
    <text evidence="9 11">Belongs to the TonB-dependent receptor family.</text>
</comment>
<dbReference type="PROSITE" id="PS52016">
    <property type="entry name" value="TONB_DEPENDENT_REC_3"/>
    <property type="match status" value="1"/>
</dbReference>
<dbReference type="AlphaFoldDB" id="A0A0R0EBL1"/>
<sequence>MLPASPRKPVVPACLSSCLLLALFPAAAHADAPGSPITLETVVVTASAPSSPLQWVTDPSLPRQPVPASDGADYLKTVPGFSAIRNGGTNGDPVLRGMSGSRLNILTNDGNLMGACPSRMDNPLSYVAPETFDRLTVIKGPQSVRWGAGASAGTVRFERDTPRFSAPGMELEASALAGSNNRNDQVLDATFGSAPGYVRVNGNRSESDDYRDGNGDVVPSRWRKWNADAAIGWTPDADTVLELSAGTGDALARYAGRGMDGAAFKRSSYGLRFERGNLPGAWDKLQANLYANTADHVMDNYSLREPNPHGSMPMAMASNVERRTRGGRIAAEWRWQDVAVVAGIDAQDSRHRKRSGMRGMWQQKAWTRDADLDNRGVFAELTLGEERPARWIGGLRIDHAEATDLRQTSGMMAMSNPTAGHTRSEDLGSGFLRYERDHGKDWTWYAGLGHAERMPDYWELFSADAGPAGAANAFAGVKPEKTTQLDVGAQFRGKRSSAWVSAYAGYVQDYILFTYSSGGMMGDSTRAANVDARIAGAEAGVEWRLQEAWKLGGTLAWAWGENRSDGGAMPQIPPLEARLSAAYERERWSAGALLRVVARQDRVALDAGNVVARDLGPTAGFATFALNAAYRINDHLRASAGVDNLFDRAYAEHLNLAGSADFGFPADPVRINEPGRTLWLKLDYRY</sequence>
<keyword evidence="2 9" id="KW-0813">Transport</keyword>
<dbReference type="InterPro" id="IPR012910">
    <property type="entry name" value="Plug_dom"/>
</dbReference>
<feature type="signal peptide" evidence="12">
    <location>
        <begin position="1"/>
        <end position="30"/>
    </location>
</feature>
<dbReference type="PATRIC" id="fig|659018.3.peg.656"/>
<feature type="short sequence motif" description="TonB box" evidence="10">
    <location>
        <begin position="41"/>
        <end position="47"/>
    </location>
</feature>
<keyword evidence="5 12" id="KW-0732">Signal</keyword>
<keyword evidence="6 10" id="KW-0798">TonB box</keyword>
<comment type="subcellular location">
    <subcellularLocation>
        <location evidence="1 9">Cell outer membrane</location>
        <topology evidence="1 9">Multi-pass membrane protein</topology>
    </subcellularLocation>
</comment>
<feature type="domain" description="TonB-dependent receptor-like beta-barrel" evidence="13">
    <location>
        <begin position="207"/>
        <end position="645"/>
    </location>
</feature>
<dbReference type="PANTHER" id="PTHR30069:SF49">
    <property type="entry name" value="OUTER MEMBRANE PROTEIN C"/>
    <property type="match status" value="1"/>
</dbReference>
<evidence type="ECO:0000256" key="10">
    <source>
        <dbReference type="PROSITE-ProRule" id="PRU10143"/>
    </source>
</evidence>
<gene>
    <name evidence="15" type="ORF">ABB34_03890</name>
</gene>
<evidence type="ECO:0000256" key="12">
    <source>
        <dbReference type="SAM" id="SignalP"/>
    </source>
</evidence>
<keyword evidence="3 9" id="KW-1134">Transmembrane beta strand</keyword>
<dbReference type="Pfam" id="PF07715">
    <property type="entry name" value="Plug"/>
    <property type="match status" value="1"/>
</dbReference>
<dbReference type="GO" id="GO:0015344">
    <property type="term" value="F:siderophore uptake transmembrane transporter activity"/>
    <property type="evidence" value="ECO:0007669"/>
    <property type="project" value="TreeGrafter"/>
</dbReference>